<dbReference type="AlphaFoldDB" id="A0A1Z4LW75"/>
<evidence type="ECO:0000256" key="4">
    <source>
        <dbReference type="ARBA" id="ARBA00023235"/>
    </source>
</evidence>
<dbReference type="InterPro" id="IPR029000">
    <property type="entry name" value="Cyclophilin-like_dom_sf"/>
</dbReference>
<dbReference type="EMBL" id="AP018227">
    <property type="protein sequence ID" value="BAY85506.1"/>
    <property type="molecule type" value="Genomic_DNA"/>
</dbReference>
<dbReference type="Proteomes" id="UP000218418">
    <property type="component" value="Chromosome"/>
</dbReference>
<dbReference type="InterPro" id="IPR023222">
    <property type="entry name" value="PsbQ-like_dom_sf"/>
</dbReference>
<dbReference type="InterPro" id="IPR044665">
    <property type="entry name" value="E_coli_cyclophilin_A-like"/>
</dbReference>
<keyword evidence="2" id="KW-0793">Thylakoid</keyword>
<dbReference type="OrthoDB" id="9796864at2"/>
<dbReference type="CDD" id="cd01924">
    <property type="entry name" value="cyclophilin_TLP40_like"/>
    <property type="match status" value="1"/>
</dbReference>
<dbReference type="SUPFAM" id="SSF50891">
    <property type="entry name" value="Cyclophilin-like"/>
    <property type="match status" value="1"/>
</dbReference>
<dbReference type="InterPro" id="IPR048563">
    <property type="entry name" value="CYP38_PsbQ-like"/>
</dbReference>
<dbReference type="Pfam" id="PF00160">
    <property type="entry name" value="Pro_isomerase"/>
    <property type="match status" value="1"/>
</dbReference>
<dbReference type="PROSITE" id="PS50072">
    <property type="entry name" value="CSA_PPIASE_2"/>
    <property type="match status" value="1"/>
</dbReference>
<gene>
    <name evidence="6" type="ORF">NIES267_50060</name>
</gene>
<dbReference type="InterPro" id="IPR002130">
    <property type="entry name" value="Cyclophilin-type_PPIase_dom"/>
</dbReference>
<organism evidence="6 7">
    <name type="scientific">Calothrix parasitica NIES-267</name>
    <dbReference type="NCBI Taxonomy" id="1973488"/>
    <lineage>
        <taxon>Bacteria</taxon>
        <taxon>Bacillati</taxon>
        <taxon>Cyanobacteriota</taxon>
        <taxon>Cyanophyceae</taxon>
        <taxon>Nostocales</taxon>
        <taxon>Calotrichaceae</taxon>
        <taxon>Calothrix</taxon>
    </lineage>
</organism>
<evidence type="ECO:0000256" key="1">
    <source>
        <dbReference type="ARBA" id="ARBA00013194"/>
    </source>
</evidence>
<name>A0A1Z4LW75_9CYAN</name>
<dbReference type="EC" id="5.2.1.8" evidence="1"/>
<reference evidence="6 7" key="1">
    <citation type="submission" date="2017-06" db="EMBL/GenBank/DDBJ databases">
        <title>Genome sequencing of cyanobaciteial culture collection at National Institute for Environmental Studies (NIES).</title>
        <authorList>
            <person name="Hirose Y."/>
            <person name="Shimura Y."/>
            <person name="Fujisawa T."/>
            <person name="Nakamura Y."/>
            <person name="Kawachi M."/>
        </authorList>
    </citation>
    <scope>NUCLEOTIDE SEQUENCE [LARGE SCALE GENOMIC DNA]</scope>
    <source>
        <strain evidence="6 7">NIES-267</strain>
    </source>
</reference>
<evidence type="ECO:0000256" key="3">
    <source>
        <dbReference type="ARBA" id="ARBA00023110"/>
    </source>
</evidence>
<keyword evidence="7" id="KW-1185">Reference proteome</keyword>
<feature type="domain" description="PPIase cyclophilin-type" evidence="5">
    <location>
        <begin position="189"/>
        <end position="346"/>
    </location>
</feature>
<dbReference type="Gene3D" id="2.40.100.10">
    <property type="entry name" value="Cyclophilin-like"/>
    <property type="match status" value="1"/>
</dbReference>
<keyword evidence="4" id="KW-0413">Isomerase</keyword>
<accession>A0A1Z4LW75</accession>
<sequence length="368" mass="40602">MFNLLKSSLKNSLITLVLVALFLGISTTGWTSSSIAALPAGNAITDGKALLRYALPIDNEPVRKLQKSLEDIATQLRANRRWRAISNDLKTASRVLSKPEAILASVRSEKQEEAKVWINELQTGVEKLQEVAKTKDKEETWIERAELLNLVSKLEESMVKGFPYEVPAEYSNLPQLKGRATVAVKTNEGDVEVVLDGYSAPVTAGNFVDLVKRGFYDGLEFLRAEDFYVLQIGDPPGKEVGFIDPKTNEYRAIPMEVLVEGDEEPIYGTTLEQAGLYTEMPVLPFSAYGAVAMARPEAEVNGGSSQFFFFLFEPELTPAGRNLLDGRYSVFGYVTKGKEVLEKLKAGDKIESAEVIQGIENLVEPQNA</sequence>
<dbReference type="PANTHER" id="PTHR43246">
    <property type="entry name" value="PEPTIDYL-PROLYL CIS-TRANS ISOMERASE CYP38, CHLOROPLASTIC"/>
    <property type="match status" value="1"/>
</dbReference>
<evidence type="ECO:0000256" key="2">
    <source>
        <dbReference type="ARBA" id="ARBA00023078"/>
    </source>
</evidence>
<proteinExistence type="predicted"/>
<dbReference type="GO" id="GO:0003755">
    <property type="term" value="F:peptidyl-prolyl cis-trans isomerase activity"/>
    <property type="evidence" value="ECO:0007669"/>
    <property type="project" value="UniProtKB-KW"/>
</dbReference>
<dbReference type="Gene3D" id="1.20.120.290">
    <property type="entry name" value="Oxygen-evolving enhancer protein 3 (PsbQ), four-helix up-down bundle"/>
    <property type="match status" value="1"/>
</dbReference>
<keyword evidence="3" id="KW-0697">Rotamase</keyword>
<evidence type="ECO:0000313" key="6">
    <source>
        <dbReference type="EMBL" id="BAY85506.1"/>
    </source>
</evidence>
<evidence type="ECO:0000259" key="5">
    <source>
        <dbReference type="PROSITE" id="PS50072"/>
    </source>
</evidence>
<evidence type="ECO:0000313" key="7">
    <source>
        <dbReference type="Proteomes" id="UP000218418"/>
    </source>
</evidence>
<dbReference type="SUPFAM" id="SSF101112">
    <property type="entry name" value="Oxygen-evolving enhancer protein 3"/>
    <property type="match status" value="1"/>
</dbReference>
<dbReference type="Pfam" id="PF21329">
    <property type="entry name" value="CYP38_PsbQ-like"/>
    <property type="match status" value="1"/>
</dbReference>
<protein>
    <recommendedName>
        <fullName evidence="1">peptidylprolyl isomerase</fullName>
        <ecNumber evidence="1">5.2.1.8</ecNumber>
    </recommendedName>
</protein>